<evidence type="ECO:0000313" key="3">
    <source>
        <dbReference type="Proteomes" id="UP000287022"/>
    </source>
</evidence>
<dbReference type="RefSeq" id="WP_026861671.1">
    <property type="nucleotide sequence ID" value="NZ_PIQE01000001.1"/>
</dbReference>
<dbReference type="EMBL" id="PIQE01000001">
    <property type="protein sequence ID" value="RUO74480.1"/>
    <property type="molecule type" value="Genomic_DNA"/>
</dbReference>
<dbReference type="STRING" id="1122124.GCA_000423165_00631"/>
<gene>
    <name evidence="2" type="ORF">CWI80_03835</name>
</gene>
<evidence type="ECO:0000256" key="1">
    <source>
        <dbReference type="SAM" id="SignalP"/>
    </source>
</evidence>
<protein>
    <submittedName>
        <fullName evidence="2">Uncharacterized protein</fullName>
    </submittedName>
</protein>
<proteinExistence type="predicted"/>
<evidence type="ECO:0000313" key="2">
    <source>
        <dbReference type="EMBL" id="RUO74480.1"/>
    </source>
</evidence>
<keyword evidence="1" id="KW-0732">Signal</keyword>
<accession>A0A432Z9C7</accession>
<feature type="signal peptide" evidence="1">
    <location>
        <begin position="1"/>
        <end position="23"/>
    </location>
</feature>
<organism evidence="2 3">
    <name type="scientific">Pseudidiomarina sediminum</name>
    <dbReference type="NCBI Taxonomy" id="431675"/>
    <lineage>
        <taxon>Bacteria</taxon>
        <taxon>Pseudomonadati</taxon>
        <taxon>Pseudomonadota</taxon>
        <taxon>Gammaproteobacteria</taxon>
        <taxon>Alteromonadales</taxon>
        <taxon>Idiomarinaceae</taxon>
        <taxon>Pseudidiomarina</taxon>
    </lineage>
</organism>
<comment type="caution">
    <text evidence="2">The sequence shown here is derived from an EMBL/GenBank/DDBJ whole genome shotgun (WGS) entry which is preliminary data.</text>
</comment>
<dbReference type="AlphaFoldDB" id="A0A432Z9C7"/>
<sequence length="302" mass="33896">MKTSLATVVMLGTLGLTVPTAHAERLTLNIEGDVYQNAPTEENAWLFDAGVKSARVEIIYESELTPFIFRPDEARKYTDAIESIKFEFFDEHDNLLTLPLNTTFTDATEDRVFTNHVSVNSYNNNNLESIYFITTYFATPEQSSWNELGLYVADLFLDEQSFNGDDALPILPNIESSNLSFRLMIYLPEFQKRNGYSLRNVSFQYSGPDDDNDGVMNFYDECEASLTAPTLTIDGVDSGIANGADKDGCTIADHFAACEAQQTGGFPLAYSGPTMCERGVLYDAYRNELITYPELRQLRQLL</sequence>
<feature type="chain" id="PRO_5019239002" evidence="1">
    <location>
        <begin position="24"/>
        <end position="302"/>
    </location>
</feature>
<name>A0A432Z9C7_9GAMM</name>
<dbReference type="Proteomes" id="UP000287022">
    <property type="component" value="Unassembled WGS sequence"/>
</dbReference>
<reference evidence="3" key="1">
    <citation type="journal article" date="2018" name="Front. Microbiol.">
        <title>Genome-Based Analysis Reveals the Taxonomy and Diversity of the Family Idiomarinaceae.</title>
        <authorList>
            <person name="Liu Y."/>
            <person name="Lai Q."/>
            <person name="Shao Z."/>
        </authorList>
    </citation>
    <scope>NUCLEOTIDE SEQUENCE [LARGE SCALE GENOMIC DNA]</scope>
    <source>
        <strain evidence="3">c121</strain>
    </source>
</reference>
<keyword evidence="3" id="KW-1185">Reference proteome</keyword>